<gene>
    <name evidence="1" type="ORF">C5748_24840</name>
</gene>
<protein>
    <submittedName>
        <fullName evidence="1">Phage tail protein</fullName>
    </submittedName>
</protein>
<organism evidence="1 2">
    <name type="scientific">Phyllobacterium phragmitis</name>
    <dbReference type="NCBI Taxonomy" id="2670329"/>
    <lineage>
        <taxon>Bacteria</taxon>
        <taxon>Pseudomonadati</taxon>
        <taxon>Pseudomonadota</taxon>
        <taxon>Alphaproteobacteria</taxon>
        <taxon>Hyphomicrobiales</taxon>
        <taxon>Phyllobacteriaceae</taxon>
        <taxon>Phyllobacterium</taxon>
    </lineage>
</organism>
<proteinExistence type="predicted"/>
<dbReference type="AlphaFoldDB" id="A0A2S9IK27"/>
<accession>A0A2S9IK27</accession>
<dbReference type="EMBL" id="PVBR01000029">
    <property type="protein sequence ID" value="PRD40865.1"/>
    <property type="molecule type" value="Genomic_DNA"/>
</dbReference>
<keyword evidence="2" id="KW-1185">Reference proteome</keyword>
<comment type="caution">
    <text evidence="1">The sequence shown here is derived from an EMBL/GenBank/DDBJ whole genome shotgun (WGS) entry which is preliminary data.</text>
</comment>
<name>A0A2S9IK27_9HYPH</name>
<evidence type="ECO:0000313" key="2">
    <source>
        <dbReference type="Proteomes" id="UP000239434"/>
    </source>
</evidence>
<reference evidence="1 2" key="1">
    <citation type="submission" date="2018-02" db="EMBL/GenBank/DDBJ databases">
        <title>The draft genome of Phyllobacterium sp. 1N-3.</title>
        <authorList>
            <person name="Liu L."/>
            <person name="Li L."/>
            <person name="Zhang X."/>
            <person name="Wang T."/>
            <person name="Liang L."/>
        </authorList>
    </citation>
    <scope>NUCLEOTIDE SEQUENCE [LARGE SCALE GENOMIC DNA]</scope>
    <source>
        <strain evidence="1 2">1N-3</strain>
    </source>
</reference>
<evidence type="ECO:0000313" key="1">
    <source>
        <dbReference type="EMBL" id="PRD40865.1"/>
    </source>
</evidence>
<dbReference type="InterPro" id="IPR008861">
    <property type="entry name" value="GpX-like"/>
</dbReference>
<sequence>MPETVTIRGEDMTLDLILWRRFGVRGQSLVEQALEINPGLAELGPYIPLGTVVTLPDLPPEQSAPRRHVVSLFG</sequence>
<dbReference type="Pfam" id="PF05489">
    <property type="entry name" value="Phage_tail_X"/>
    <property type="match status" value="1"/>
</dbReference>
<dbReference type="Proteomes" id="UP000239434">
    <property type="component" value="Unassembled WGS sequence"/>
</dbReference>
<dbReference type="RefSeq" id="WP_105745357.1">
    <property type="nucleotide sequence ID" value="NZ_PVBR01000029.1"/>
</dbReference>